<gene>
    <name evidence="2" type="ORF">CA260_18875</name>
</gene>
<evidence type="ECO:0000313" key="2">
    <source>
        <dbReference type="EMBL" id="RAO74867.1"/>
    </source>
</evidence>
<reference evidence="2 3" key="1">
    <citation type="journal article" date="2018" name="Genet. Mol. Biol.">
        <title>The genome sequence of Dyella jiangningensis FCAV SCS01 from a lignocellulose-decomposing microbial consortium metagenome reveals potential for biotechnological applications.</title>
        <authorList>
            <person name="Desiderato J.G."/>
            <person name="Alvarenga D.O."/>
            <person name="Constancio M.T.L."/>
            <person name="Alves L.M.C."/>
            <person name="Varani A.M."/>
        </authorList>
    </citation>
    <scope>NUCLEOTIDE SEQUENCE [LARGE SCALE GENOMIC DNA]</scope>
    <source>
        <strain evidence="2 3">FCAV SCS01</strain>
    </source>
</reference>
<feature type="region of interest" description="Disordered" evidence="1">
    <location>
        <begin position="153"/>
        <end position="243"/>
    </location>
</feature>
<dbReference type="OrthoDB" id="5951700at2"/>
<feature type="compositionally biased region" description="Basic and acidic residues" evidence="1">
    <location>
        <begin position="218"/>
        <end position="228"/>
    </location>
</feature>
<comment type="caution">
    <text evidence="2">The sequence shown here is derived from an EMBL/GenBank/DDBJ whole genome shotgun (WGS) entry which is preliminary data.</text>
</comment>
<protein>
    <recommendedName>
        <fullName evidence="4">General secretion pathway protein GspN</fullName>
    </recommendedName>
</protein>
<keyword evidence="3" id="KW-1185">Reference proteome</keyword>
<dbReference type="EMBL" id="NFZS01000005">
    <property type="protein sequence ID" value="RAO74867.1"/>
    <property type="molecule type" value="Genomic_DNA"/>
</dbReference>
<accession>A0A328NX64</accession>
<evidence type="ECO:0008006" key="4">
    <source>
        <dbReference type="Google" id="ProtNLM"/>
    </source>
</evidence>
<feature type="compositionally biased region" description="Polar residues" evidence="1">
    <location>
        <begin position="208"/>
        <end position="217"/>
    </location>
</feature>
<dbReference type="AlphaFoldDB" id="A0A328NX64"/>
<proteinExistence type="predicted"/>
<organism evidence="2 3">
    <name type="scientific">Dyella jiangningensis</name>
    <dbReference type="NCBI Taxonomy" id="1379159"/>
    <lineage>
        <taxon>Bacteria</taxon>
        <taxon>Pseudomonadati</taxon>
        <taxon>Pseudomonadota</taxon>
        <taxon>Gammaproteobacteria</taxon>
        <taxon>Lysobacterales</taxon>
        <taxon>Rhodanobacteraceae</taxon>
        <taxon>Dyella</taxon>
    </lineage>
</organism>
<dbReference type="Proteomes" id="UP000248926">
    <property type="component" value="Unassembled WGS sequence"/>
</dbReference>
<name>A0A328NX64_9GAMM</name>
<evidence type="ECO:0000313" key="3">
    <source>
        <dbReference type="Proteomes" id="UP000248926"/>
    </source>
</evidence>
<sequence length="243" mass="25309">MNAAAQRRLTPVLGAIAGVFGLALLLLLSGMGRGVHWGAPRASAPLPETHDQGLPAPVPLAQFSAVWQQPLFSPDRKPSLRTASGGASLGDMQLTGIIVTPALHMALLHDKSGDREVRVRQGETLPDGSWRLVELKPRAAVFESASGRTELELPAGAPIDMPKNTPAPPAPAQAATNNPPSPAPAGGMQMMIGPVKPQGAPPAGANTAPDQPNSTQADRLRALREAIQKRRAQQQAANPEGAH</sequence>
<evidence type="ECO:0000256" key="1">
    <source>
        <dbReference type="SAM" id="MobiDB-lite"/>
    </source>
</evidence>
<dbReference type="RefSeq" id="WP_111984624.1">
    <property type="nucleotide sequence ID" value="NZ_NFZS01000005.1"/>
</dbReference>